<name>A0A1F6V6M9_9BACT</name>
<sequence>MVFYGVEIKRCRGVVGLTPYKFERCGVNVPIYGFGKNRQFRIKGLKKISKNFTEKWPLISAAEFDRFASDLKGLYDRGITK</sequence>
<evidence type="ECO:0000313" key="2">
    <source>
        <dbReference type="Proteomes" id="UP000177370"/>
    </source>
</evidence>
<proteinExistence type="predicted"/>
<comment type="caution">
    <text evidence="1">The sequence shown here is derived from an EMBL/GenBank/DDBJ whole genome shotgun (WGS) entry which is preliminary data.</text>
</comment>
<dbReference type="EMBL" id="MFTP01000022">
    <property type="protein sequence ID" value="OGI65169.1"/>
    <property type="molecule type" value="Genomic_DNA"/>
</dbReference>
<gene>
    <name evidence="1" type="ORF">A2647_04440</name>
</gene>
<organism evidence="1 2">
    <name type="scientific">Candidatus Nomurabacteria bacterium RIFCSPHIGHO2_01_FULL_40_24b</name>
    <dbReference type="NCBI Taxonomy" id="1801739"/>
    <lineage>
        <taxon>Bacteria</taxon>
        <taxon>Candidatus Nomuraibacteriota</taxon>
    </lineage>
</organism>
<evidence type="ECO:0000313" key="1">
    <source>
        <dbReference type="EMBL" id="OGI65169.1"/>
    </source>
</evidence>
<dbReference type="Proteomes" id="UP000177370">
    <property type="component" value="Unassembled WGS sequence"/>
</dbReference>
<accession>A0A1F6V6M9</accession>
<dbReference type="AlphaFoldDB" id="A0A1F6V6M9"/>
<reference evidence="1 2" key="1">
    <citation type="journal article" date="2016" name="Nat. Commun.">
        <title>Thousands of microbial genomes shed light on interconnected biogeochemical processes in an aquifer system.</title>
        <authorList>
            <person name="Anantharaman K."/>
            <person name="Brown C.T."/>
            <person name="Hug L.A."/>
            <person name="Sharon I."/>
            <person name="Castelle C.J."/>
            <person name="Probst A.J."/>
            <person name="Thomas B.C."/>
            <person name="Singh A."/>
            <person name="Wilkins M.J."/>
            <person name="Karaoz U."/>
            <person name="Brodie E.L."/>
            <person name="Williams K.H."/>
            <person name="Hubbard S.S."/>
            <person name="Banfield J.F."/>
        </authorList>
    </citation>
    <scope>NUCLEOTIDE SEQUENCE [LARGE SCALE GENOMIC DNA]</scope>
</reference>
<protein>
    <submittedName>
        <fullName evidence="1">Uncharacterized protein</fullName>
    </submittedName>
</protein>